<dbReference type="FunFam" id="1.25.40.10:FF:000017">
    <property type="entry name" value="NADPH oxidase regulator NoxR"/>
    <property type="match status" value="1"/>
</dbReference>
<protein>
    <recommendedName>
        <fullName evidence="9">PB1 domain-containing protein</fullName>
    </recommendedName>
</protein>
<evidence type="ECO:0000259" key="9">
    <source>
        <dbReference type="PROSITE" id="PS51745"/>
    </source>
</evidence>
<comment type="similarity">
    <text evidence="2">Belongs to the NCF2/NOXA1 family.</text>
</comment>
<evidence type="ECO:0000313" key="10">
    <source>
        <dbReference type="EMBL" id="KAK0508474.1"/>
    </source>
</evidence>
<organism evidence="10 11">
    <name type="scientific">Cladonia borealis</name>
    <dbReference type="NCBI Taxonomy" id="184061"/>
    <lineage>
        <taxon>Eukaryota</taxon>
        <taxon>Fungi</taxon>
        <taxon>Dikarya</taxon>
        <taxon>Ascomycota</taxon>
        <taxon>Pezizomycotina</taxon>
        <taxon>Lecanoromycetes</taxon>
        <taxon>OSLEUM clade</taxon>
        <taxon>Lecanoromycetidae</taxon>
        <taxon>Lecanorales</taxon>
        <taxon>Lecanorineae</taxon>
        <taxon>Cladoniaceae</taxon>
        <taxon>Cladonia</taxon>
    </lineage>
</organism>
<dbReference type="Pfam" id="PF00515">
    <property type="entry name" value="TPR_1"/>
    <property type="match status" value="1"/>
</dbReference>
<sequence length="618" mass="68715">MEAKIVTQQEIETWVQALALYDNHEYEEALKVFDNISDTSKILFNCGVIHATLGEHDKAVECYQRAIKRDNYLAVAYFQQGVSNFLIGDFEEALANFNDTLLFLRGNRWINYEQLGLNFKLYSCEVLFNRGLCYIYLQQKLVGLGDLKYAVQETEDPARHEVIDEAIKEEAEGYTVFCIPAGTVYRPNSAKVKNLPSKDYLGKARLVATADQTAAYAGSASSEAKAFKAGHSRGMDDRPPDSISYAASNLVKVGLHSRSRQQSEPPGNRNVFPPTPPPDHDPVRPTFTQASTSPPTNPPILANHPSSPPKPSRPEPLNLDSITQDPNKPRIGTTRTASEPRGPSNAYRNYSSRDQTGPTPRRLFMETTGLRPHSNGAEADIDEYPEELHASYPRPKTRSQSSNQSSGATTLIGSTASPTKKHHHGRKPSNTRQRSRSRARTRHHYSIDEEPTNTDQDPNTTSSPHSSLSEFEILHNAGGTLSRPPPPRARSSSRRAHPHSHPQQPPRPVAYEFHLKSIRIKVHCGDDTRYMMLTPNIPFPDFVERVREKFNLSREGGWKVKVRDEGDLITVGDRDDWEMAVGGVKREARGEGQEMGKMECWVVEGGGGRGVSAGVVGG</sequence>
<dbReference type="PANTHER" id="PTHR15175:SF0">
    <property type="entry name" value="SH3 DOMAIN-CONTAINING PROTEIN C23A1.17"/>
    <property type="match status" value="1"/>
</dbReference>
<accession>A0AA39QV53</accession>
<evidence type="ECO:0000256" key="8">
    <source>
        <dbReference type="SAM" id="MobiDB-lite"/>
    </source>
</evidence>
<dbReference type="EMBL" id="JAFEKC020000020">
    <property type="protein sequence ID" value="KAK0508474.1"/>
    <property type="molecule type" value="Genomic_DNA"/>
</dbReference>
<feature type="region of interest" description="Disordered" evidence="8">
    <location>
        <begin position="254"/>
        <end position="509"/>
    </location>
</feature>
<evidence type="ECO:0000256" key="6">
    <source>
        <dbReference type="ARBA" id="ARBA00022803"/>
    </source>
</evidence>
<gene>
    <name evidence="10" type="ORF">JMJ35_008750</name>
</gene>
<evidence type="ECO:0000256" key="7">
    <source>
        <dbReference type="PROSITE-ProRule" id="PRU00339"/>
    </source>
</evidence>
<dbReference type="SMART" id="SM00028">
    <property type="entry name" value="TPR"/>
    <property type="match status" value="2"/>
</dbReference>
<feature type="compositionally biased region" description="Polar residues" evidence="8">
    <location>
        <begin position="398"/>
        <end position="418"/>
    </location>
</feature>
<dbReference type="PROSITE" id="PS50005">
    <property type="entry name" value="TPR"/>
    <property type="match status" value="1"/>
</dbReference>
<dbReference type="Gene3D" id="1.25.40.10">
    <property type="entry name" value="Tetratricopeptide repeat domain"/>
    <property type="match status" value="1"/>
</dbReference>
<keyword evidence="5" id="KW-0677">Repeat</keyword>
<name>A0AA39QV53_9LECA</name>
<dbReference type="SMART" id="SM00666">
    <property type="entry name" value="PB1"/>
    <property type="match status" value="1"/>
</dbReference>
<comment type="caution">
    <text evidence="10">The sequence shown here is derived from an EMBL/GenBank/DDBJ whole genome shotgun (WGS) entry which is preliminary data.</text>
</comment>
<evidence type="ECO:0000256" key="4">
    <source>
        <dbReference type="ARBA" id="ARBA00022490"/>
    </source>
</evidence>
<dbReference type="AlphaFoldDB" id="A0AA39QV53"/>
<feature type="compositionally biased region" description="Polar residues" evidence="8">
    <location>
        <begin position="453"/>
        <end position="469"/>
    </location>
</feature>
<evidence type="ECO:0000313" key="11">
    <source>
        <dbReference type="Proteomes" id="UP001166286"/>
    </source>
</evidence>
<comment type="subcellular location">
    <subcellularLocation>
        <location evidence="1">Cytoplasm</location>
    </subcellularLocation>
</comment>
<proteinExistence type="inferred from homology"/>
<feature type="domain" description="PB1" evidence="9">
    <location>
        <begin position="517"/>
        <end position="600"/>
    </location>
</feature>
<evidence type="ECO:0000256" key="1">
    <source>
        <dbReference type="ARBA" id="ARBA00004496"/>
    </source>
</evidence>
<evidence type="ECO:0000256" key="2">
    <source>
        <dbReference type="ARBA" id="ARBA00008051"/>
    </source>
</evidence>
<dbReference type="Gene3D" id="3.10.20.90">
    <property type="entry name" value="Phosphatidylinositol 3-kinase Catalytic Subunit, Chain A, domain 1"/>
    <property type="match status" value="1"/>
</dbReference>
<dbReference type="SUPFAM" id="SSF54277">
    <property type="entry name" value="CAD &amp; PB1 domains"/>
    <property type="match status" value="1"/>
</dbReference>
<keyword evidence="3" id="KW-0728">SH3 domain</keyword>
<dbReference type="GO" id="GO:0005737">
    <property type="term" value="C:cytoplasm"/>
    <property type="evidence" value="ECO:0007669"/>
    <property type="project" value="UniProtKB-SubCell"/>
</dbReference>
<keyword evidence="11" id="KW-1185">Reference proteome</keyword>
<dbReference type="InterPro" id="IPR000270">
    <property type="entry name" value="PB1_dom"/>
</dbReference>
<feature type="compositionally biased region" description="Basic residues" evidence="8">
    <location>
        <begin position="419"/>
        <end position="444"/>
    </location>
</feature>
<dbReference type="PROSITE" id="PS51745">
    <property type="entry name" value="PB1"/>
    <property type="match status" value="1"/>
</dbReference>
<feature type="repeat" description="TPR" evidence="7">
    <location>
        <begin position="40"/>
        <end position="73"/>
    </location>
</feature>
<reference evidence="10" key="1">
    <citation type="submission" date="2023-03" db="EMBL/GenBank/DDBJ databases">
        <title>Complete genome of Cladonia borealis.</title>
        <authorList>
            <person name="Park H."/>
        </authorList>
    </citation>
    <scope>NUCLEOTIDE SEQUENCE</scope>
    <source>
        <strain evidence="10">ANT050790</strain>
    </source>
</reference>
<feature type="compositionally biased region" description="Basic residues" evidence="8">
    <location>
        <begin position="491"/>
        <end position="500"/>
    </location>
</feature>
<dbReference type="InterPro" id="IPR019734">
    <property type="entry name" value="TPR_rpt"/>
</dbReference>
<evidence type="ECO:0000256" key="5">
    <source>
        <dbReference type="ARBA" id="ARBA00022737"/>
    </source>
</evidence>
<dbReference type="SUPFAM" id="SSF48452">
    <property type="entry name" value="TPR-like"/>
    <property type="match status" value="1"/>
</dbReference>
<dbReference type="PANTHER" id="PTHR15175">
    <property type="entry name" value="NEUTROPHIL CYTOSOLIC FACTOR 2, NEUTROPHIL NADPH OXIDASE FACTOR 2"/>
    <property type="match status" value="1"/>
</dbReference>
<dbReference type="Proteomes" id="UP001166286">
    <property type="component" value="Unassembled WGS sequence"/>
</dbReference>
<dbReference type="InterPro" id="IPR051864">
    <property type="entry name" value="NCF2_NOXA1"/>
</dbReference>
<dbReference type="InterPro" id="IPR053793">
    <property type="entry name" value="PB1-like"/>
</dbReference>
<keyword evidence="6 7" id="KW-0802">TPR repeat</keyword>
<evidence type="ECO:0000256" key="3">
    <source>
        <dbReference type="ARBA" id="ARBA00022443"/>
    </source>
</evidence>
<feature type="compositionally biased region" description="Polar residues" evidence="8">
    <location>
        <begin position="346"/>
        <end position="358"/>
    </location>
</feature>
<dbReference type="InterPro" id="IPR011990">
    <property type="entry name" value="TPR-like_helical_dom_sf"/>
</dbReference>
<keyword evidence="4" id="KW-0963">Cytoplasm</keyword>